<name>A0A6P6RYU4_9EIME</name>
<dbReference type="RefSeq" id="XP_026192290.1">
    <property type="nucleotide sequence ID" value="XM_026336505.1"/>
</dbReference>
<feature type="compositionally biased region" description="Pro residues" evidence="1">
    <location>
        <begin position="42"/>
        <end position="55"/>
    </location>
</feature>
<sequence>MSAREDVTSPEEGVDVLVQPLPHPSRAADTVSAGFMSLEAPYPYPPVSTTVPPPHESQGRSGDAETTHATAEAATAGDAAAAEQRHGMHATAPTNEPVSRPPPQVMTALGPMPLPPEIRRRIPEKFVARPIIEEREIYIAKKEVQERTIEVPHVHYEHKFAEVARSLKIKRIVPTITEVVKEVPREVYKPVIEEKVIEVPQGVKYVEVPVEVPCLYPPKIVPRPKVQVVERVVETIKPVVKEKVIEVPQTVVKQVPKIKTVEVPYYVPRYVEKVIEVPYQPPDAASLPPILAGTLPSGIAANMPVPFQMGPMPLSSMNSLNLPYEAKIDVHISQGAPAGGAAGAPPLQHQRSTTLVSGDGKHAAIELVEGFKWGKPPNAPPFGQPSPFCVPPAGAGGPGEGAAAPDGDPRMKYMPPLMVTCPPEVGQVNFAGYVAEPDILTRQGVMAYSGFRAHGNFQMLFPPLSPQPNVPMDPPGTPDVRTIAETQCYIRGSQHIEGLQQKAEEIEKAYEEPQAPWCGPPAPLAAGVVYEQ</sequence>
<evidence type="ECO:0000256" key="1">
    <source>
        <dbReference type="SAM" id="MobiDB-lite"/>
    </source>
</evidence>
<dbReference type="AlphaFoldDB" id="A0A6P6RYU4"/>
<keyword evidence="2" id="KW-1185">Reference proteome</keyword>
<proteinExistence type="predicted"/>
<dbReference type="InterPro" id="IPR022086">
    <property type="entry name" value="IMCp"/>
</dbReference>
<organism evidence="2 3">
    <name type="scientific">Cyclospora cayetanensis</name>
    <dbReference type="NCBI Taxonomy" id="88456"/>
    <lineage>
        <taxon>Eukaryota</taxon>
        <taxon>Sar</taxon>
        <taxon>Alveolata</taxon>
        <taxon>Apicomplexa</taxon>
        <taxon>Conoidasida</taxon>
        <taxon>Coccidia</taxon>
        <taxon>Eucoccidiorida</taxon>
        <taxon>Eimeriorina</taxon>
        <taxon>Eimeriidae</taxon>
        <taxon>Cyclospora</taxon>
    </lineage>
</organism>
<accession>A0A6P6RYU4</accession>
<feature type="compositionally biased region" description="Low complexity" evidence="1">
    <location>
        <begin position="67"/>
        <end position="82"/>
    </location>
</feature>
<gene>
    <name evidence="3" type="primary">LOC34619179</name>
</gene>
<dbReference type="Pfam" id="PF12314">
    <property type="entry name" value="IMCp"/>
    <property type="match status" value="1"/>
</dbReference>
<protein>
    <submittedName>
        <fullName evidence="3">Titin</fullName>
    </submittedName>
</protein>
<dbReference type="Proteomes" id="UP000515125">
    <property type="component" value="Unplaced"/>
</dbReference>
<reference evidence="3" key="1">
    <citation type="submission" date="2025-08" db="UniProtKB">
        <authorList>
            <consortium name="RefSeq"/>
        </authorList>
    </citation>
    <scope>IDENTIFICATION</scope>
</reference>
<evidence type="ECO:0000313" key="2">
    <source>
        <dbReference type="Proteomes" id="UP000515125"/>
    </source>
</evidence>
<feature type="region of interest" description="Disordered" evidence="1">
    <location>
        <begin position="1"/>
        <end position="105"/>
    </location>
</feature>
<dbReference type="OrthoDB" id="375509at2759"/>
<evidence type="ECO:0000313" key="3">
    <source>
        <dbReference type="RefSeq" id="XP_026192290.1"/>
    </source>
</evidence>
<dbReference type="GeneID" id="34619179"/>